<dbReference type="PANTHER" id="PTHR12395:SF9">
    <property type="entry name" value="DECAPPING AND EXORIBONUCLEASE PROTEIN"/>
    <property type="match status" value="1"/>
</dbReference>
<dbReference type="GO" id="GO:0003723">
    <property type="term" value="F:RNA binding"/>
    <property type="evidence" value="ECO:0007669"/>
    <property type="project" value="UniProtKB-KW"/>
</dbReference>
<dbReference type="GO" id="GO:0046872">
    <property type="term" value="F:metal ion binding"/>
    <property type="evidence" value="ECO:0007669"/>
    <property type="project" value="UniProtKB-KW"/>
</dbReference>
<accession>A0A8J2JFU0</accession>
<keyword evidence="2" id="KW-0479">Metal-binding</keyword>
<sequence length="366" mass="42520">MSVDNLRPIKIQDISEQTPFPTFCAPKILGCFSLDSHRKYIEGPEFLKFLQLSQRDMDVNFDLDKNCVPTDPLEEAKNSQETSELVQLLKWIHKHEELFLSRRPDFVLYRGLMSKILNTPYENRDGWTIGAISKNGTVYLRNIDTPQSKAQKEEYNANPRLKRMADWGYHFEHFLLSDGLGKSPDPSRQVKEECNIVYASKLNNHRILYAAELDGVWCKDGNDVNPKKNPELLTNCNLIELKTTRCFPNNKMTHNFKRFNLRKWWCQSFTARISDIIVGFRDDEGVVRQVTTMPLNELPKLGIGWSGSVCFNFLDMFLTEVKRIVGNDAEAVYIFEFTPEFRRKRNYIEINVKAEKGSDNMLSNLL</sequence>
<organism evidence="4 5">
    <name type="scientific">Allacma fusca</name>
    <dbReference type="NCBI Taxonomy" id="39272"/>
    <lineage>
        <taxon>Eukaryota</taxon>
        <taxon>Metazoa</taxon>
        <taxon>Ecdysozoa</taxon>
        <taxon>Arthropoda</taxon>
        <taxon>Hexapoda</taxon>
        <taxon>Collembola</taxon>
        <taxon>Symphypleona</taxon>
        <taxon>Sminthuridae</taxon>
        <taxon>Allacma</taxon>
    </lineage>
</organism>
<dbReference type="EC" id="3.6.1.-" evidence="2"/>
<dbReference type="PANTHER" id="PTHR12395">
    <property type="entry name" value="DOM-3 RELATED"/>
    <property type="match status" value="1"/>
</dbReference>
<dbReference type="GO" id="GO:0000166">
    <property type="term" value="F:nucleotide binding"/>
    <property type="evidence" value="ECO:0007669"/>
    <property type="project" value="UniProtKB-KW"/>
</dbReference>
<proteinExistence type="inferred from homology"/>
<keyword evidence="2" id="KW-0378">Hydrolase</keyword>
<dbReference type="GO" id="GO:0004518">
    <property type="term" value="F:nuclease activity"/>
    <property type="evidence" value="ECO:0007669"/>
    <property type="project" value="UniProtKB-KW"/>
</dbReference>
<comment type="function">
    <text evidence="2">Decapping enzyme for NAD-capped RNAs: specifically hydrolyzes the nicotinamide adenine dinucleotide (NAD) cap from a subset of RNAs by removing the entire NAD moiety from the 5'-end of an NAD-capped RNA.</text>
</comment>
<comment type="caution">
    <text evidence="4">The sequence shown here is derived from an EMBL/GenBank/DDBJ whole genome shotgun (WGS) entry which is preliminary data.</text>
</comment>
<gene>
    <name evidence="4" type="ORF">AFUS01_LOCUS5518</name>
</gene>
<keyword evidence="2" id="KW-0539">Nucleus</keyword>
<dbReference type="GO" id="GO:0000956">
    <property type="term" value="P:nuclear-transcribed mRNA catabolic process"/>
    <property type="evidence" value="ECO:0007669"/>
    <property type="project" value="TreeGrafter"/>
</dbReference>
<dbReference type="Pfam" id="PF08652">
    <property type="entry name" value="RAI1"/>
    <property type="match status" value="1"/>
</dbReference>
<reference evidence="4" key="1">
    <citation type="submission" date="2021-06" db="EMBL/GenBank/DDBJ databases">
        <authorList>
            <person name="Hodson N. C."/>
            <person name="Mongue J. A."/>
            <person name="Jaron S. K."/>
        </authorList>
    </citation>
    <scope>NUCLEOTIDE SEQUENCE</scope>
</reference>
<name>A0A8J2JFU0_9HEXA</name>
<comment type="cofactor">
    <cofactor evidence="2">
        <name>a divalent metal cation</name>
        <dbReference type="ChEBI" id="CHEBI:60240"/>
    </cofactor>
</comment>
<dbReference type="GO" id="GO:0110155">
    <property type="term" value="P:NAD-cap decapping"/>
    <property type="evidence" value="ECO:0007669"/>
    <property type="project" value="TreeGrafter"/>
</dbReference>
<evidence type="ECO:0000259" key="3">
    <source>
        <dbReference type="Pfam" id="PF08652"/>
    </source>
</evidence>
<comment type="subcellular location">
    <subcellularLocation>
        <location evidence="2">Nucleus</location>
    </subcellularLocation>
</comment>
<keyword evidence="5" id="KW-1185">Reference proteome</keyword>
<evidence type="ECO:0000256" key="1">
    <source>
        <dbReference type="ARBA" id="ARBA00006562"/>
    </source>
</evidence>
<dbReference type="Proteomes" id="UP000708208">
    <property type="component" value="Unassembled WGS sequence"/>
</dbReference>
<comment type="similarity">
    <text evidence="1 2">Belongs to the DXO/Dom3Z family.</text>
</comment>
<dbReference type="GO" id="GO:0005634">
    <property type="term" value="C:nucleus"/>
    <property type="evidence" value="ECO:0007669"/>
    <property type="project" value="UniProtKB-SubCell"/>
</dbReference>
<feature type="domain" description="RAI1-like" evidence="3">
    <location>
        <begin position="26"/>
        <end position="356"/>
    </location>
</feature>
<dbReference type="EMBL" id="CAJVCH010035129">
    <property type="protein sequence ID" value="CAG7715985.1"/>
    <property type="molecule type" value="Genomic_DNA"/>
</dbReference>
<dbReference type="GO" id="GO:0005829">
    <property type="term" value="C:cytosol"/>
    <property type="evidence" value="ECO:0007669"/>
    <property type="project" value="TreeGrafter"/>
</dbReference>
<dbReference type="OrthoDB" id="5853397at2759"/>
<evidence type="ECO:0000313" key="5">
    <source>
        <dbReference type="Proteomes" id="UP000708208"/>
    </source>
</evidence>
<dbReference type="InterPro" id="IPR013961">
    <property type="entry name" value="RAI1"/>
</dbReference>
<keyword evidence="2" id="KW-0547">Nucleotide-binding</keyword>
<keyword evidence="2" id="KW-0540">Nuclease</keyword>
<evidence type="ECO:0000313" key="4">
    <source>
        <dbReference type="EMBL" id="CAG7715985.1"/>
    </source>
</evidence>
<evidence type="ECO:0000256" key="2">
    <source>
        <dbReference type="RuleBase" id="RU367113"/>
    </source>
</evidence>
<protein>
    <recommendedName>
        <fullName evidence="2">Decapping nuclease</fullName>
        <ecNumber evidence="2">3.6.1.-</ecNumber>
    </recommendedName>
</protein>
<keyword evidence="2" id="KW-0694">RNA-binding</keyword>
<dbReference type="GO" id="GO:0034353">
    <property type="term" value="F:mRNA 5'-diphosphatase activity"/>
    <property type="evidence" value="ECO:0007669"/>
    <property type="project" value="TreeGrafter"/>
</dbReference>
<dbReference type="InterPro" id="IPR039039">
    <property type="entry name" value="RAI1-like_fam"/>
</dbReference>
<dbReference type="AlphaFoldDB" id="A0A8J2JFU0"/>